<dbReference type="InterPro" id="IPR010090">
    <property type="entry name" value="Phage_tape_meas"/>
</dbReference>
<dbReference type="EMBL" id="LDZY01000005">
    <property type="protein sequence ID" value="KLU66301.1"/>
    <property type="molecule type" value="Genomic_DNA"/>
</dbReference>
<keyword evidence="1" id="KW-0472">Membrane</keyword>
<feature type="domain" description="Phage tail tape measure protein" evidence="2">
    <location>
        <begin position="124"/>
        <end position="353"/>
    </location>
</feature>
<proteinExistence type="predicted"/>
<gene>
    <name evidence="3" type="ORF">DEAC_c17000</name>
</gene>
<accession>A0A0J1INQ1</accession>
<keyword evidence="1" id="KW-1133">Transmembrane helix</keyword>
<feature type="transmembrane region" description="Helical" evidence="1">
    <location>
        <begin position="644"/>
        <end position="662"/>
    </location>
</feature>
<dbReference type="NCBIfam" id="TIGR01760">
    <property type="entry name" value="tape_meas_TP901"/>
    <property type="match status" value="1"/>
</dbReference>
<keyword evidence="4" id="KW-1185">Reference proteome</keyword>
<dbReference type="Proteomes" id="UP000036356">
    <property type="component" value="Unassembled WGS sequence"/>
</dbReference>
<dbReference type="PATRIC" id="fig|476652.3.peg.1757"/>
<keyword evidence="1" id="KW-0812">Transmembrane</keyword>
<sequence length="836" mass="88058">MAGADFTVSMVIRAVNEMAPAIQQAARQVETLQTQINTMNAASNRGSWFDGAISGLDKVSGKLKSAQDAMDKLVKSGTHDLITGAIMAAPLVGAVKAAAGVQDTQMQLKLTGMTDGQVNNLTSQAQNTMRNTRFNTGQILGIDQALTQAGMDYNKIQNVGTTATYLSELETNRNGADPQTTAKQFAQMTEQLQIAMDPAKVKQLAEQVNRIATVTNSNVGTLSDSSRYFNMVGTIQGLTPSDIMLTQGLAARYGLEGSMGGTNLKDFFQRLNPMSHMGTMMGKPIVNAFAQMGWLKGATYDKKGNVAGITGDVFHDSKGNLVGASQIFSVLGQTYQKMGNKEQFNALMTRVFGQQGQAIASAVAQNPQYFAQMQQQMAKVPTIDQSVDINKGKVSQQFTTFISTLEDFGRQVGTMLLPSLTNDFAALNKELPKFQSFIDKHKGLVETLAKIWGGLAAFKIGSGIAKIAVGAPLRELFGAGRGIAGVVKGGLKIGKGISNTGKVYSEFRQLGAGRLTSLFAGLEDSSPLIKRIGGIAGKGWGGIKKGAGIVGGGIKSLGTMVGSKGLSTLKTAGGAMKTFGSNALSAAKSVGQLALGIGKSTLAMAANAVKTVAVKAAQLAVAAASKTWAAVQWLVNAAMTANPIGIVIVVIAALVAGIILMITHWKQVSAVIGVVWNWMKQFASNIGNTFSNLWHQAVDWGGNIVKGLWQGITNFAGWIGGRISNFASKYIAGPFKSFLGIHSPSVVFAGYGMNIVQGLANGIDNNSSRAEAAAKRMSGRTASVGSFGSRGHGGNAPTQIIHNYNVSSTNPKGAAREIRNTQDKYYRSALPLQPTR</sequence>
<organism evidence="3 4">
    <name type="scientific">Desulfosporosinus acididurans</name>
    <dbReference type="NCBI Taxonomy" id="476652"/>
    <lineage>
        <taxon>Bacteria</taxon>
        <taxon>Bacillati</taxon>
        <taxon>Bacillota</taxon>
        <taxon>Clostridia</taxon>
        <taxon>Eubacteriales</taxon>
        <taxon>Desulfitobacteriaceae</taxon>
        <taxon>Desulfosporosinus</taxon>
    </lineage>
</organism>
<evidence type="ECO:0000256" key="1">
    <source>
        <dbReference type="SAM" id="Phobius"/>
    </source>
</evidence>
<dbReference type="AlphaFoldDB" id="A0A0J1INQ1"/>
<dbReference type="Pfam" id="PF10145">
    <property type="entry name" value="PhageMin_Tail"/>
    <property type="match status" value="1"/>
</dbReference>
<comment type="caution">
    <text evidence="3">The sequence shown here is derived from an EMBL/GenBank/DDBJ whole genome shotgun (WGS) entry which is preliminary data.</text>
</comment>
<evidence type="ECO:0000313" key="3">
    <source>
        <dbReference type="EMBL" id="KLU66301.1"/>
    </source>
</evidence>
<protein>
    <submittedName>
        <fullName evidence="3">Phage-related minor tail protein</fullName>
    </submittedName>
</protein>
<name>A0A0J1INQ1_9FIRM</name>
<evidence type="ECO:0000313" key="4">
    <source>
        <dbReference type="Proteomes" id="UP000036356"/>
    </source>
</evidence>
<dbReference type="RefSeq" id="WP_047809583.1">
    <property type="nucleotide sequence ID" value="NZ_LDZY01000005.1"/>
</dbReference>
<dbReference type="STRING" id="476652.DEAC_c17000"/>
<evidence type="ECO:0000259" key="2">
    <source>
        <dbReference type="Pfam" id="PF10145"/>
    </source>
</evidence>
<reference evidence="3 4" key="1">
    <citation type="submission" date="2015-06" db="EMBL/GenBank/DDBJ databases">
        <title>Draft genome of the moderately acidophilic sulfate reducer Candidatus Desulfosporosinus acididurans strain M1.</title>
        <authorList>
            <person name="Poehlein A."/>
            <person name="Petzsch P."/>
            <person name="Johnson B.D."/>
            <person name="Schloemann M."/>
            <person name="Daniel R."/>
            <person name="Muehling M."/>
        </authorList>
    </citation>
    <scope>NUCLEOTIDE SEQUENCE [LARGE SCALE GENOMIC DNA]</scope>
    <source>
        <strain evidence="3 4">M1</strain>
    </source>
</reference>